<reference evidence="3 4" key="1">
    <citation type="submission" date="2018-05" db="EMBL/GenBank/DDBJ databases">
        <title>A metagenomic window into the 2 km-deep terrestrial subsurface aquifer revealed taxonomically and functionally diverse microbial community comprising novel uncultured bacterial lineages.</title>
        <authorList>
            <person name="Kadnikov V.V."/>
            <person name="Mardanov A.V."/>
            <person name="Beletsky A.V."/>
            <person name="Banks D."/>
            <person name="Pimenov N.V."/>
            <person name="Frank Y.A."/>
            <person name="Karnachuk O.V."/>
            <person name="Ravin N.V."/>
        </authorList>
    </citation>
    <scope>NUCLEOTIDE SEQUENCE [LARGE SCALE GENOMIC DNA]</scope>
    <source>
        <strain evidence="3">BY5</strain>
    </source>
</reference>
<organism evidence="3 4">
    <name type="scientific">Candidatus Ozemobacter sibiricus</name>
    <dbReference type="NCBI Taxonomy" id="2268124"/>
    <lineage>
        <taxon>Bacteria</taxon>
        <taxon>Candidatus Ozemobacteria</taxon>
        <taxon>Candidatus Ozemobacterales</taxon>
        <taxon>Candidatus Ozemobacteraceae</taxon>
        <taxon>Candidatus Ozemobacter</taxon>
    </lineage>
</organism>
<evidence type="ECO:0000313" key="4">
    <source>
        <dbReference type="Proteomes" id="UP000252355"/>
    </source>
</evidence>
<name>A0A367ZKT5_9BACT</name>
<evidence type="ECO:0008006" key="5">
    <source>
        <dbReference type="Google" id="ProtNLM"/>
    </source>
</evidence>
<keyword evidence="2" id="KW-0812">Transmembrane</keyword>
<dbReference type="Pfam" id="PF04977">
    <property type="entry name" value="DivIC"/>
    <property type="match status" value="1"/>
</dbReference>
<feature type="coiled-coil region" evidence="1">
    <location>
        <begin position="53"/>
        <end position="87"/>
    </location>
</feature>
<protein>
    <recommendedName>
        <fullName evidence="5">Cell division protein FtsL</fullName>
    </recommendedName>
</protein>
<dbReference type="InterPro" id="IPR007060">
    <property type="entry name" value="FtsL/DivIC"/>
</dbReference>
<evidence type="ECO:0000256" key="2">
    <source>
        <dbReference type="SAM" id="Phobius"/>
    </source>
</evidence>
<evidence type="ECO:0000313" key="3">
    <source>
        <dbReference type="EMBL" id="RCK78715.1"/>
    </source>
</evidence>
<gene>
    <name evidence="3" type="ORF">OZSIB_1242</name>
</gene>
<dbReference type="EMBL" id="QOQW01000020">
    <property type="protein sequence ID" value="RCK78715.1"/>
    <property type="molecule type" value="Genomic_DNA"/>
</dbReference>
<keyword evidence="2" id="KW-1133">Transmembrane helix</keyword>
<proteinExistence type="predicted"/>
<keyword evidence="1" id="KW-0175">Coiled coil</keyword>
<sequence length="135" mass="15006">MSPAPLDRPPVVAGEEGQPRRKRVRFSAEVMFIVSVVFCVALSIIYLSRYSAIRALLQKEEEMTQRLQELERENRRLKENLDLLSTPAGIERLARERLGLVKPEEVVIYPIPATGPEGVMGMGEPAGLPAAPRSP</sequence>
<accession>A0A367ZKT5</accession>
<feature type="transmembrane region" description="Helical" evidence="2">
    <location>
        <begin position="30"/>
        <end position="48"/>
    </location>
</feature>
<keyword evidence="2" id="KW-0472">Membrane</keyword>
<dbReference type="Proteomes" id="UP000252355">
    <property type="component" value="Unassembled WGS sequence"/>
</dbReference>
<evidence type="ECO:0000256" key="1">
    <source>
        <dbReference type="SAM" id="Coils"/>
    </source>
</evidence>
<dbReference type="AlphaFoldDB" id="A0A367ZKT5"/>
<comment type="caution">
    <text evidence="3">The sequence shown here is derived from an EMBL/GenBank/DDBJ whole genome shotgun (WGS) entry which is preliminary data.</text>
</comment>